<comment type="caution">
    <text evidence="12">The sequence shown here is derived from an EMBL/GenBank/DDBJ whole genome shotgun (WGS) entry which is preliminary data.</text>
</comment>
<keyword evidence="6 11" id="KW-0812">Transmembrane</keyword>
<protein>
    <recommendedName>
        <fullName evidence="11">Large-conductance mechanosensitive channel</fullName>
    </recommendedName>
</protein>
<comment type="subcellular location">
    <subcellularLocation>
        <location evidence="1 11">Cell membrane</location>
        <topology evidence="1 11">Multi-pass membrane protein</topology>
    </subcellularLocation>
</comment>
<comment type="function">
    <text evidence="11">Channel that opens in response to stretch forces in the membrane lipid bilayer. May participate in the regulation of osmotic pressure changes within the cell.</text>
</comment>
<organism evidence="12 13">
    <name type="scientific">Alistipes shahii</name>
    <dbReference type="NCBI Taxonomy" id="328814"/>
    <lineage>
        <taxon>Bacteria</taxon>
        <taxon>Pseudomonadati</taxon>
        <taxon>Bacteroidota</taxon>
        <taxon>Bacteroidia</taxon>
        <taxon>Bacteroidales</taxon>
        <taxon>Rikenellaceae</taxon>
        <taxon>Alistipes</taxon>
    </lineage>
</organism>
<proteinExistence type="inferred from homology"/>
<dbReference type="SUPFAM" id="SSF81330">
    <property type="entry name" value="Gated mechanosensitive channel"/>
    <property type="match status" value="1"/>
</dbReference>
<dbReference type="HAMAP" id="MF_00115">
    <property type="entry name" value="MscL"/>
    <property type="match status" value="1"/>
</dbReference>
<dbReference type="InterPro" id="IPR001185">
    <property type="entry name" value="MS_channel"/>
</dbReference>
<feature type="transmembrane region" description="Helical" evidence="11">
    <location>
        <begin position="102"/>
        <end position="120"/>
    </location>
</feature>
<dbReference type="PANTHER" id="PTHR30266">
    <property type="entry name" value="MECHANOSENSITIVE CHANNEL MSCL"/>
    <property type="match status" value="1"/>
</dbReference>
<sequence>MAFLKEFKEFALKGNVMDMAVGVIIGGAFGKIVSSLVNDILMPPIGALIGNTDFSQLRLDISKVRDVTSNAMHSVGDMVTGGGDPAQAAAAAEPIYWNYGAFIQQCVDFTILALCVFLMVKLMNRLMKKKEEAPAPVPEPPAPTKEELLLTEIRDLLKEQKK</sequence>
<evidence type="ECO:0000256" key="2">
    <source>
        <dbReference type="ARBA" id="ARBA00007254"/>
    </source>
</evidence>
<evidence type="ECO:0000256" key="10">
    <source>
        <dbReference type="ARBA" id="ARBA00023303"/>
    </source>
</evidence>
<reference evidence="12 13" key="1">
    <citation type="journal article" date="2019" name="Nat. Med.">
        <title>A library of human gut bacterial isolates paired with longitudinal multiomics data enables mechanistic microbiome research.</title>
        <authorList>
            <person name="Poyet M."/>
            <person name="Groussin M."/>
            <person name="Gibbons S.M."/>
            <person name="Avila-Pacheco J."/>
            <person name="Jiang X."/>
            <person name="Kearney S.M."/>
            <person name="Perrotta A.R."/>
            <person name="Berdy B."/>
            <person name="Zhao S."/>
            <person name="Lieberman T.D."/>
            <person name="Swanson P.K."/>
            <person name="Smith M."/>
            <person name="Roesemann S."/>
            <person name="Alexander J.E."/>
            <person name="Rich S.A."/>
            <person name="Livny J."/>
            <person name="Vlamakis H."/>
            <person name="Clish C."/>
            <person name="Bullock K."/>
            <person name="Deik A."/>
            <person name="Scott J."/>
            <person name="Pierce K.A."/>
            <person name="Xavier R.J."/>
            <person name="Alm E.J."/>
        </authorList>
    </citation>
    <scope>NUCLEOTIDE SEQUENCE [LARGE SCALE GENOMIC DNA]</scope>
    <source>
        <strain evidence="12 13">BIOML-A1</strain>
    </source>
</reference>
<evidence type="ECO:0000256" key="9">
    <source>
        <dbReference type="ARBA" id="ARBA00023136"/>
    </source>
</evidence>
<keyword evidence="3 11" id="KW-0813">Transport</keyword>
<dbReference type="GO" id="GO:0008381">
    <property type="term" value="F:mechanosensitive monoatomic ion channel activity"/>
    <property type="evidence" value="ECO:0007669"/>
    <property type="project" value="UniProtKB-UniRule"/>
</dbReference>
<comment type="subunit">
    <text evidence="11">Homopentamer.</text>
</comment>
<feature type="transmembrane region" description="Helical" evidence="11">
    <location>
        <begin position="12"/>
        <end position="33"/>
    </location>
</feature>
<evidence type="ECO:0000256" key="3">
    <source>
        <dbReference type="ARBA" id="ARBA00022448"/>
    </source>
</evidence>
<dbReference type="InterPro" id="IPR036019">
    <property type="entry name" value="MscL_channel"/>
</dbReference>
<keyword evidence="10 11" id="KW-0407">Ion channel</keyword>
<dbReference type="Proteomes" id="UP000322658">
    <property type="component" value="Unassembled WGS sequence"/>
</dbReference>
<evidence type="ECO:0000256" key="7">
    <source>
        <dbReference type="ARBA" id="ARBA00022989"/>
    </source>
</evidence>
<keyword evidence="5" id="KW-0997">Cell inner membrane</keyword>
<keyword evidence="7 11" id="KW-1133">Transmembrane helix</keyword>
<evidence type="ECO:0000313" key="12">
    <source>
        <dbReference type="EMBL" id="KAA2376638.1"/>
    </source>
</evidence>
<dbReference type="Pfam" id="PF01741">
    <property type="entry name" value="MscL"/>
    <property type="match status" value="1"/>
</dbReference>
<evidence type="ECO:0000256" key="5">
    <source>
        <dbReference type="ARBA" id="ARBA00022519"/>
    </source>
</evidence>
<evidence type="ECO:0000313" key="13">
    <source>
        <dbReference type="Proteomes" id="UP000322658"/>
    </source>
</evidence>
<name>A0A5B3GS98_9BACT</name>
<dbReference type="GO" id="GO:0005886">
    <property type="term" value="C:plasma membrane"/>
    <property type="evidence" value="ECO:0007669"/>
    <property type="project" value="UniProtKB-SubCell"/>
</dbReference>
<keyword evidence="9 11" id="KW-0472">Membrane</keyword>
<dbReference type="NCBIfam" id="TIGR00220">
    <property type="entry name" value="mscL"/>
    <property type="match status" value="1"/>
</dbReference>
<dbReference type="PROSITE" id="PS01327">
    <property type="entry name" value="MSCL"/>
    <property type="match status" value="1"/>
</dbReference>
<evidence type="ECO:0000256" key="6">
    <source>
        <dbReference type="ARBA" id="ARBA00022692"/>
    </source>
</evidence>
<evidence type="ECO:0000256" key="11">
    <source>
        <dbReference type="HAMAP-Rule" id="MF_00115"/>
    </source>
</evidence>
<dbReference type="EMBL" id="VVXJ01000008">
    <property type="protein sequence ID" value="KAA2376638.1"/>
    <property type="molecule type" value="Genomic_DNA"/>
</dbReference>
<gene>
    <name evidence="11 12" type="primary">mscL</name>
    <name evidence="12" type="ORF">F2Y07_05290</name>
</gene>
<accession>A0A5B3GS98</accession>
<dbReference type="Gene3D" id="1.10.1200.120">
    <property type="entry name" value="Large-conductance mechanosensitive channel, MscL, domain 1"/>
    <property type="match status" value="1"/>
</dbReference>
<dbReference type="InterPro" id="IPR037673">
    <property type="entry name" value="MSC/AndL"/>
</dbReference>
<comment type="similarity">
    <text evidence="2 11">Belongs to the MscL family.</text>
</comment>
<dbReference type="RefSeq" id="WP_022062070.1">
    <property type="nucleotide sequence ID" value="NZ_CATVWL010000002.1"/>
</dbReference>
<dbReference type="PANTHER" id="PTHR30266:SF2">
    <property type="entry name" value="LARGE-CONDUCTANCE MECHANOSENSITIVE CHANNEL"/>
    <property type="match status" value="1"/>
</dbReference>
<dbReference type="InterPro" id="IPR019823">
    <property type="entry name" value="Mechanosensitive_channel_CS"/>
</dbReference>
<evidence type="ECO:0000256" key="1">
    <source>
        <dbReference type="ARBA" id="ARBA00004651"/>
    </source>
</evidence>
<keyword evidence="4 11" id="KW-1003">Cell membrane</keyword>
<dbReference type="AlphaFoldDB" id="A0A5B3GS98"/>
<keyword evidence="8 11" id="KW-0406">Ion transport</keyword>
<evidence type="ECO:0000256" key="8">
    <source>
        <dbReference type="ARBA" id="ARBA00023065"/>
    </source>
</evidence>
<evidence type="ECO:0000256" key="4">
    <source>
        <dbReference type="ARBA" id="ARBA00022475"/>
    </source>
</evidence>